<comment type="caution">
    <text evidence="1">The sequence shown here is derived from an EMBL/GenBank/DDBJ whole genome shotgun (WGS) entry which is preliminary data.</text>
</comment>
<gene>
    <name evidence="1" type="ORF">PCOR1329_LOCUS29480</name>
</gene>
<protein>
    <submittedName>
        <fullName evidence="1">Uncharacterized protein</fullName>
    </submittedName>
</protein>
<organism evidence="1 2">
    <name type="scientific">Prorocentrum cordatum</name>
    <dbReference type="NCBI Taxonomy" id="2364126"/>
    <lineage>
        <taxon>Eukaryota</taxon>
        <taxon>Sar</taxon>
        <taxon>Alveolata</taxon>
        <taxon>Dinophyceae</taxon>
        <taxon>Prorocentrales</taxon>
        <taxon>Prorocentraceae</taxon>
        <taxon>Prorocentrum</taxon>
    </lineage>
</organism>
<dbReference type="EMBL" id="CAUYUJ010011112">
    <property type="protein sequence ID" value="CAK0831026.1"/>
    <property type="molecule type" value="Genomic_DNA"/>
</dbReference>
<proteinExistence type="predicted"/>
<reference evidence="1" key="1">
    <citation type="submission" date="2023-10" db="EMBL/GenBank/DDBJ databases">
        <authorList>
            <person name="Chen Y."/>
            <person name="Shah S."/>
            <person name="Dougan E. K."/>
            <person name="Thang M."/>
            <person name="Chan C."/>
        </authorList>
    </citation>
    <scope>NUCLEOTIDE SEQUENCE [LARGE SCALE GENOMIC DNA]</scope>
</reference>
<keyword evidence="2" id="KW-1185">Reference proteome</keyword>
<accession>A0ABN9SGT4</accession>
<evidence type="ECO:0000313" key="2">
    <source>
        <dbReference type="Proteomes" id="UP001189429"/>
    </source>
</evidence>
<dbReference type="Proteomes" id="UP001189429">
    <property type="component" value="Unassembled WGS sequence"/>
</dbReference>
<evidence type="ECO:0000313" key="1">
    <source>
        <dbReference type="EMBL" id="CAK0831026.1"/>
    </source>
</evidence>
<sequence>MYVFIMFLDLVKAFDRIVREVTLGWPAGVTHGEAYFLSLGFARDQAQCIVAVVSVHGLHFESWDASPRAVRLLKNMHVQSWFSVGDLDSAIAVRVGGRQGCKFGACLFNSTFSVAFQMIRCRRGWGCPPAYDGFRTNLGAQPSA</sequence>
<name>A0ABN9SGT4_9DINO</name>